<comment type="function">
    <text evidence="9 10">Fluoride-specific ion channel. Important for reducing fluoride concentration in the cell, thus reducing its toxicity.</text>
</comment>
<keyword evidence="10" id="KW-0915">Sodium</keyword>
<dbReference type="HAMAP" id="MF_00454">
    <property type="entry name" value="FluC"/>
    <property type="match status" value="1"/>
</dbReference>
<evidence type="ECO:0000256" key="7">
    <source>
        <dbReference type="ARBA" id="ARBA00035120"/>
    </source>
</evidence>
<proteinExistence type="inferred from homology"/>
<keyword evidence="5 10" id="KW-0472">Membrane</keyword>
<evidence type="ECO:0000256" key="1">
    <source>
        <dbReference type="ARBA" id="ARBA00004651"/>
    </source>
</evidence>
<reference evidence="11 12" key="1">
    <citation type="submission" date="2020-08" db="EMBL/GenBank/DDBJ databases">
        <title>A Genomic Blueprint of the Chicken Gut Microbiome.</title>
        <authorList>
            <person name="Gilroy R."/>
            <person name="Ravi A."/>
            <person name="Getino M."/>
            <person name="Pursley I."/>
            <person name="Horton D.L."/>
            <person name="Alikhan N.-F."/>
            <person name="Baker D."/>
            <person name="Gharbi K."/>
            <person name="Hall N."/>
            <person name="Watson M."/>
            <person name="Adriaenssens E.M."/>
            <person name="Foster-Nyarko E."/>
            <person name="Jarju S."/>
            <person name="Secka A."/>
            <person name="Antonio M."/>
            <person name="Oren A."/>
            <person name="Chaudhuri R."/>
            <person name="La Ragione R.M."/>
            <person name="Hildebrand F."/>
            <person name="Pallen M.J."/>
        </authorList>
    </citation>
    <scope>NUCLEOTIDE SEQUENCE [LARGE SCALE GENOMIC DNA]</scope>
    <source>
        <strain evidence="11 12">Sa1CUA4</strain>
    </source>
</reference>
<comment type="caution">
    <text evidence="11">The sequence shown here is derived from an EMBL/GenBank/DDBJ whole genome shotgun (WGS) entry which is preliminary data.</text>
</comment>
<feature type="binding site" evidence="10">
    <location>
        <position position="82"/>
    </location>
    <ligand>
        <name>Na(+)</name>
        <dbReference type="ChEBI" id="CHEBI:29101"/>
        <note>structural</note>
    </ligand>
</feature>
<evidence type="ECO:0000256" key="8">
    <source>
        <dbReference type="ARBA" id="ARBA00035585"/>
    </source>
</evidence>
<evidence type="ECO:0000256" key="4">
    <source>
        <dbReference type="ARBA" id="ARBA00022989"/>
    </source>
</evidence>
<dbReference type="EMBL" id="JACSPM010000001">
    <property type="protein sequence ID" value="MBD8023143.1"/>
    <property type="molecule type" value="Genomic_DNA"/>
</dbReference>
<evidence type="ECO:0000256" key="2">
    <source>
        <dbReference type="ARBA" id="ARBA00022475"/>
    </source>
</evidence>
<evidence type="ECO:0000256" key="3">
    <source>
        <dbReference type="ARBA" id="ARBA00022692"/>
    </source>
</evidence>
<name>A0ABR8X1S6_9MICO</name>
<sequence length="140" mass="13988">MTSRRQPVDLRTLGYVVVGGALGVFARAVLLAPVDDAAAVPWLTLAVNVVGSFLLGVVVGVLAERHPHARPFLGTGVLGGFTTYSALAVQTAGWLAAPWAALALAAASVLLGALAAFAGLLAGRGLAGRPAAVPEPGEAE</sequence>
<keyword evidence="10" id="KW-0479">Metal-binding</keyword>
<evidence type="ECO:0000313" key="12">
    <source>
        <dbReference type="Proteomes" id="UP000602532"/>
    </source>
</evidence>
<dbReference type="Proteomes" id="UP000602532">
    <property type="component" value="Unassembled WGS sequence"/>
</dbReference>
<keyword evidence="4 10" id="KW-1133">Transmembrane helix</keyword>
<keyword evidence="10" id="KW-0813">Transport</keyword>
<feature type="binding site" evidence="10">
    <location>
        <position position="79"/>
    </location>
    <ligand>
        <name>Na(+)</name>
        <dbReference type="ChEBI" id="CHEBI:29101"/>
        <note>structural</note>
    </ligand>
</feature>
<keyword evidence="12" id="KW-1185">Reference proteome</keyword>
<dbReference type="RefSeq" id="WP_191765160.1">
    <property type="nucleotide sequence ID" value="NZ_JACSPM010000001.1"/>
</dbReference>
<comment type="subcellular location">
    <subcellularLocation>
        <location evidence="1 10">Cell membrane</location>
        <topology evidence="1 10">Multi-pass membrane protein</topology>
    </subcellularLocation>
</comment>
<gene>
    <name evidence="10" type="primary">fluC</name>
    <name evidence="10" type="synonym">crcB</name>
    <name evidence="11" type="ORF">H9622_05990</name>
</gene>
<dbReference type="Pfam" id="PF02537">
    <property type="entry name" value="CRCB"/>
    <property type="match status" value="1"/>
</dbReference>
<evidence type="ECO:0000256" key="6">
    <source>
        <dbReference type="ARBA" id="ARBA00023303"/>
    </source>
</evidence>
<keyword evidence="10" id="KW-0406">Ion transport</keyword>
<comment type="similarity">
    <text evidence="7 10">Belongs to the fluoride channel Fluc/FEX (TC 1.A.43) family.</text>
</comment>
<keyword evidence="6 10" id="KW-0407">Ion channel</keyword>
<protein>
    <recommendedName>
        <fullName evidence="10">Fluoride-specific ion channel FluC</fullName>
    </recommendedName>
</protein>
<comment type="catalytic activity">
    <reaction evidence="8">
        <text>fluoride(in) = fluoride(out)</text>
        <dbReference type="Rhea" id="RHEA:76159"/>
        <dbReference type="ChEBI" id="CHEBI:17051"/>
    </reaction>
    <physiologicalReaction direction="left-to-right" evidence="8">
        <dbReference type="Rhea" id="RHEA:76160"/>
    </physiologicalReaction>
</comment>
<organism evidence="11 12">
    <name type="scientific">Microbacterium gallinarum</name>
    <dbReference type="NCBI Taxonomy" id="2762209"/>
    <lineage>
        <taxon>Bacteria</taxon>
        <taxon>Bacillati</taxon>
        <taxon>Actinomycetota</taxon>
        <taxon>Actinomycetes</taxon>
        <taxon>Micrococcales</taxon>
        <taxon>Microbacteriaceae</taxon>
        <taxon>Microbacterium</taxon>
    </lineage>
</organism>
<feature type="transmembrane region" description="Helical" evidence="10">
    <location>
        <begin position="12"/>
        <end position="30"/>
    </location>
</feature>
<evidence type="ECO:0000313" key="11">
    <source>
        <dbReference type="EMBL" id="MBD8023143.1"/>
    </source>
</evidence>
<evidence type="ECO:0000256" key="9">
    <source>
        <dbReference type="ARBA" id="ARBA00049940"/>
    </source>
</evidence>
<accession>A0ABR8X1S6</accession>
<keyword evidence="3 10" id="KW-0812">Transmembrane</keyword>
<evidence type="ECO:0000256" key="10">
    <source>
        <dbReference type="HAMAP-Rule" id="MF_00454"/>
    </source>
</evidence>
<evidence type="ECO:0000256" key="5">
    <source>
        <dbReference type="ARBA" id="ARBA00023136"/>
    </source>
</evidence>
<comment type="activity regulation">
    <text evidence="10">Na(+) is not transported, but it plays an essential structural role and its presence is essential for fluoride channel function.</text>
</comment>
<dbReference type="InterPro" id="IPR003691">
    <property type="entry name" value="FluC"/>
</dbReference>
<feature type="transmembrane region" description="Helical" evidence="10">
    <location>
        <begin position="72"/>
        <end position="93"/>
    </location>
</feature>
<feature type="transmembrane region" description="Helical" evidence="10">
    <location>
        <begin position="99"/>
        <end position="122"/>
    </location>
</feature>
<feature type="transmembrane region" description="Helical" evidence="10">
    <location>
        <begin position="42"/>
        <end position="63"/>
    </location>
</feature>
<keyword evidence="2 10" id="KW-1003">Cell membrane</keyword>